<dbReference type="PROSITE" id="PS01332">
    <property type="entry name" value="HTH_RRF2_1"/>
    <property type="match status" value="1"/>
</dbReference>
<dbReference type="Gene3D" id="1.10.10.10">
    <property type="entry name" value="Winged helix-like DNA-binding domain superfamily/Winged helix DNA-binding domain"/>
    <property type="match status" value="1"/>
</dbReference>
<gene>
    <name evidence="1" type="ORF">CUESP1_1022</name>
</gene>
<dbReference type="OrthoDB" id="9804747at2"/>
<protein>
    <submittedName>
        <fullName evidence="1">Predicted transcription regulator</fullName>
    </submittedName>
</protein>
<name>A0A1M4PLR2_9FIRM</name>
<dbReference type="FunFam" id="1.10.10.10:FF:000735">
    <property type="entry name" value="Rrf2 family transcriptional regulator"/>
    <property type="match status" value="1"/>
</dbReference>
<dbReference type="InterPro" id="IPR030489">
    <property type="entry name" value="TR_Rrf2-type_CS"/>
</dbReference>
<dbReference type="NCBIfam" id="TIGR00738">
    <property type="entry name" value="rrf2_super"/>
    <property type="match status" value="1"/>
</dbReference>
<dbReference type="Proteomes" id="UP000245423">
    <property type="component" value="Chromosome 1"/>
</dbReference>
<dbReference type="PANTHER" id="PTHR33221">
    <property type="entry name" value="WINGED HELIX-TURN-HELIX TRANSCRIPTIONAL REGULATOR, RRF2 FAMILY"/>
    <property type="match status" value="1"/>
</dbReference>
<keyword evidence="2" id="KW-1185">Reference proteome</keyword>
<dbReference type="InterPro" id="IPR000944">
    <property type="entry name" value="Tscrpt_reg_Rrf2"/>
</dbReference>
<dbReference type="InterPro" id="IPR036388">
    <property type="entry name" value="WH-like_DNA-bd_sf"/>
</dbReference>
<evidence type="ECO:0000313" key="1">
    <source>
        <dbReference type="EMBL" id="SHD76397.1"/>
    </source>
</evidence>
<dbReference type="RefSeq" id="WP_109840504.1">
    <property type="nucleotide sequence ID" value="NZ_LT669839.1"/>
</dbReference>
<dbReference type="InterPro" id="IPR036390">
    <property type="entry name" value="WH_DNA-bd_sf"/>
</dbReference>
<sequence>MRITQEADYALRAVYYLCTMESGARVSANIIAEEQNIPVRFLLKLLQKLRNAGLVESFMGVNGGYVLNRKPQDITLLDVVEAVDGPIYINRCLYDPEECNNIGVKNCSIHKALYHVQENLKKDLESINFQTILDDYKI</sequence>
<evidence type="ECO:0000313" key="2">
    <source>
        <dbReference type="Proteomes" id="UP000245423"/>
    </source>
</evidence>
<dbReference type="Pfam" id="PF02082">
    <property type="entry name" value="Rrf2"/>
    <property type="match status" value="1"/>
</dbReference>
<dbReference type="SUPFAM" id="SSF46785">
    <property type="entry name" value="Winged helix' DNA-binding domain"/>
    <property type="match status" value="1"/>
</dbReference>
<reference evidence="1 2" key="1">
    <citation type="submission" date="2016-11" db="EMBL/GenBank/DDBJ databases">
        <authorList>
            <person name="Manzoor S."/>
        </authorList>
    </citation>
    <scope>NUCLEOTIDE SEQUENCE [LARGE SCALE GENOMIC DNA]</scope>
    <source>
        <strain evidence="1">Clostridium ultunense strain Esp</strain>
    </source>
</reference>
<dbReference type="PROSITE" id="PS51197">
    <property type="entry name" value="HTH_RRF2_2"/>
    <property type="match status" value="1"/>
</dbReference>
<accession>A0A1M4PLR2</accession>
<dbReference type="GO" id="GO:0005829">
    <property type="term" value="C:cytosol"/>
    <property type="evidence" value="ECO:0007669"/>
    <property type="project" value="TreeGrafter"/>
</dbReference>
<proteinExistence type="predicted"/>
<dbReference type="AlphaFoldDB" id="A0A1M4PLR2"/>
<organism evidence="1 2">
    <name type="scientific">[Clostridium] ultunense Esp</name>
    <dbReference type="NCBI Taxonomy" id="1288971"/>
    <lineage>
        <taxon>Bacteria</taxon>
        <taxon>Bacillati</taxon>
        <taxon>Bacillota</taxon>
        <taxon>Tissierellia</taxon>
        <taxon>Tissierellales</taxon>
        <taxon>Tepidimicrobiaceae</taxon>
        <taxon>Schnuerera</taxon>
    </lineage>
</organism>
<dbReference type="EMBL" id="LT669839">
    <property type="protein sequence ID" value="SHD76397.1"/>
    <property type="molecule type" value="Genomic_DNA"/>
</dbReference>
<dbReference type="PANTHER" id="PTHR33221:SF2">
    <property type="entry name" value="TRANSCRIPTIONAL REGULATOR"/>
    <property type="match status" value="1"/>
</dbReference>
<dbReference type="GO" id="GO:0003700">
    <property type="term" value="F:DNA-binding transcription factor activity"/>
    <property type="evidence" value="ECO:0007669"/>
    <property type="project" value="TreeGrafter"/>
</dbReference>